<comment type="subcellular location">
    <subcellularLocation>
        <location evidence="1 7">Membrane</location>
        <topology evidence="1 7">Multi-pass membrane protein</topology>
    </subcellularLocation>
</comment>
<evidence type="ECO:0000256" key="6">
    <source>
        <dbReference type="PIRSR" id="PIRSR002419-1"/>
    </source>
</evidence>
<dbReference type="AlphaFoldDB" id="A0A087X5L4"/>
<feature type="transmembrane region" description="Helical" evidence="7">
    <location>
        <begin position="50"/>
        <end position="68"/>
    </location>
</feature>
<keyword evidence="3 7" id="KW-0812">Transmembrane</keyword>
<dbReference type="Ensembl" id="ENSPFOT00000001069.1">
    <property type="protein sequence ID" value="ENSPFOP00000001067.1"/>
    <property type="gene ID" value="ENSPFOG00000001155.1"/>
</dbReference>
<dbReference type="PROSITE" id="PS51257">
    <property type="entry name" value="PROKAR_LIPOPROTEIN"/>
    <property type="match status" value="1"/>
</dbReference>
<accession>A0A087X5L4</accession>
<dbReference type="PIRSF" id="PIRSF002419">
    <property type="entry name" value="Tetraspanin"/>
    <property type="match status" value="1"/>
</dbReference>
<name>A0A087X5L4_POEFO</name>
<dbReference type="RefSeq" id="XP_007541156.1">
    <property type="nucleotide sequence ID" value="XM_007541094.2"/>
</dbReference>
<evidence type="ECO:0000256" key="5">
    <source>
        <dbReference type="ARBA" id="ARBA00023136"/>
    </source>
</evidence>
<dbReference type="PRINTS" id="PR00259">
    <property type="entry name" value="TMFOUR"/>
</dbReference>
<comment type="similarity">
    <text evidence="2 7">Belongs to the tetraspanin (TM4SF) family.</text>
</comment>
<evidence type="ECO:0000256" key="3">
    <source>
        <dbReference type="ARBA" id="ARBA00022692"/>
    </source>
</evidence>
<evidence type="ECO:0000256" key="7">
    <source>
        <dbReference type="RuleBase" id="RU361218"/>
    </source>
</evidence>
<reference evidence="8" key="3">
    <citation type="submission" date="2025-09" db="UniProtKB">
        <authorList>
            <consortium name="Ensembl"/>
        </authorList>
    </citation>
    <scope>IDENTIFICATION</scope>
</reference>
<dbReference type="EMBL" id="AYCK01021698">
    <property type="status" value="NOT_ANNOTATED_CDS"/>
    <property type="molecule type" value="Genomic_DNA"/>
</dbReference>
<evidence type="ECO:0000313" key="9">
    <source>
        <dbReference type="Proteomes" id="UP000028760"/>
    </source>
</evidence>
<organism evidence="8 9">
    <name type="scientific">Poecilia formosa</name>
    <name type="common">Amazon molly</name>
    <name type="synonym">Limia formosa</name>
    <dbReference type="NCBI Taxonomy" id="48698"/>
    <lineage>
        <taxon>Eukaryota</taxon>
        <taxon>Metazoa</taxon>
        <taxon>Chordata</taxon>
        <taxon>Craniata</taxon>
        <taxon>Vertebrata</taxon>
        <taxon>Euteleostomi</taxon>
        <taxon>Actinopterygii</taxon>
        <taxon>Neopterygii</taxon>
        <taxon>Teleostei</taxon>
        <taxon>Neoteleostei</taxon>
        <taxon>Acanthomorphata</taxon>
        <taxon>Ovalentaria</taxon>
        <taxon>Atherinomorphae</taxon>
        <taxon>Cyprinodontiformes</taxon>
        <taxon>Poeciliidae</taxon>
        <taxon>Poeciliinae</taxon>
        <taxon>Poecilia</taxon>
    </lineage>
</organism>
<dbReference type="GeneID" id="103129872"/>
<dbReference type="InterPro" id="IPR000301">
    <property type="entry name" value="Tetraspanin_animals"/>
</dbReference>
<dbReference type="KEGG" id="pfor:103129872"/>
<dbReference type="Gene3D" id="1.10.1450.10">
    <property type="entry name" value="Tetraspanin"/>
    <property type="match status" value="1"/>
</dbReference>
<dbReference type="PANTHER" id="PTHR19282">
    <property type="entry name" value="TETRASPANIN"/>
    <property type="match status" value="1"/>
</dbReference>
<dbReference type="PANTHER" id="PTHR19282:SF456">
    <property type="entry name" value="CD63 MOLECULE"/>
    <property type="match status" value="1"/>
</dbReference>
<dbReference type="STRING" id="48698.ENSPFOP00000001067"/>
<keyword evidence="6" id="KW-1015">Disulfide bond</keyword>
<evidence type="ECO:0000256" key="2">
    <source>
        <dbReference type="ARBA" id="ARBA00006840"/>
    </source>
</evidence>
<dbReference type="GO" id="GO:1900746">
    <property type="term" value="P:regulation of vascular endothelial growth factor signaling pathway"/>
    <property type="evidence" value="ECO:0007669"/>
    <property type="project" value="TreeGrafter"/>
</dbReference>
<feature type="transmembrane region" description="Helical" evidence="7">
    <location>
        <begin position="12"/>
        <end position="30"/>
    </location>
</feature>
<reference evidence="8" key="2">
    <citation type="submission" date="2025-08" db="UniProtKB">
        <authorList>
            <consortium name="Ensembl"/>
        </authorList>
    </citation>
    <scope>IDENTIFICATION</scope>
</reference>
<dbReference type="GeneTree" id="ENSGT00940000166983"/>
<dbReference type="GO" id="GO:0005886">
    <property type="term" value="C:plasma membrane"/>
    <property type="evidence" value="ECO:0007669"/>
    <property type="project" value="TreeGrafter"/>
</dbReference>
<protein>
    <recommendedName>
        <fullName evidence="7">Tetraspanin</fullName>
    </recommendedName>
</protein>
<dbReference type="OrthoDB" id="6134317at2759"/>
<evidence type="ECO:0000313" key="8">
    <source>
        <dbReference type="Ensembl" id="ENSPFOP00000001067.1"/>
    </source>
</evidence>
<dbReference type="InterPro" id="IPR018499">
    <property type="entry name" value="Tetraspanin/Peripherin"/>
</dbReference>
<evidence type="ECO:0000256" key="1">
    <source>
        <dbReference type="ARBA" id="ARBA00004141"/>
    </source>
</evidence>
<feature type="transmembrane region" description="Helical" evidence="7">
    <location>
        <begin position="75"/>
        <end position="101"/>
    </location>
</feature>
<feature type="disulfide bond" evidence="6">
    <location>
        <begin position="139"/>
        <end position="170"/>
    </location>
</feature>
<dbReference type="OMA" id="GWIWVIT"/>
<dbReference type="SUPFAM" id="SSF48652">
    <property type="entry name" value="Tetraspanin"/>
    <property type="match status" value="1"/>
</dbReference>
<dbReference type="eggNOG" id="KOG3882">
    <property type="taxonomic scope" value="Eukaryota"/>
</dbReference>
<dbReference type="Proteomes" id="UP000028760">
    <property type="component" value="Unassembled WGS sequence"/>
</dbReference>
<proteinExistence type="inferred from homology"/>
<keyword evidence="5 7" id="KW-0472">Membrane</keyword>
<dbReference type="InterPro" id="IPR008952">
    <property type="entry name" value="Tetraspanin_EC2_sf"/>
</dbReference>
<sequence>MGKINGCLKCLFIFFNVLFLIVGCLLIFVAVKATAVSIQMSTFGGPGVGWIWVITLGVFGISALGIFAACSEKELFLKIFAGFMGIGMIIMLIFGTVVAVLRNSLKQNYESKSKEFVEPIMKDEESRQVLETLQITFKCCGVVSAKDWGSQIPTSCECTDTSRAFGAVTCKPRPVLSSGPALIYAESCSDSIFYLLDIGFKISLGFLFGFAVTALLGLLISILMIHQIRRHDGMGGPSIAMKGY</sequence>
<keyword evidence="9" id="KW-1185">Reference proteome</keyword>
<reference evidence="9" key="1">
    <citation type="submission" date="2013-10" db="EMBL/GenBank/DDBJ databases">
        <authorList>
            <person name="Schartl M."/>
            <person name="Warren W."/>
        </authorList>
    </citation>
    <scope>NUCLEOTIDE SEQUENCE [LARGE SCALE GENOMIC DNA]</scope>
    <source>
        <strain evidence="9">female</strain>
    </source>
</reference>
<dbReference type="Pfam" id="PF00335">
    <property type="entry name" value="Tetraspanin"/>
    <property type="match status" value="1"/>
</dbReference>
<keyword evidence="4 7" id="KW-1133">Transmembrane helix</keyword>
<evidence type="ECO:0000256" key="4">
    <source>
        <dbReference type="ARBA" id="ARBA00022989"/>
    </source>
</evidence>
<feature type="transmembrane region" description="Helical" evidence="7">
    <location>
        <begin position="202"/>
        <end position="225"/>
    </location>
</feature>
<feature type="disulfide bond" evidence="6">
    <location>
        <begin position="140"/>
        <end position="156"/>
    </location>
</feature>